<sequence>MLTKRQLRLQNHGLLMNYSIGRLIENILLLIPDEGPQIWMDAKTASVEHPWNSAERRIPCQAGTVLRILDKNKSPLARKRK</sequence>
<accession>A0AAW1IEE6</accession>
<proteinExistence type="predicted"/>
<keyword evidence="2" id="KW-1185">Reference proteome</keyword>
<dbReference type="Proteomes" id="UP001458880">
    <property type="component" value="Unassembled WGS sequence"/>
</dbReference>
<name>A0AAW1IEE6_POPJA</name>
<evidence type="ECO:0000313" key="1">
    <source>
        <dbReference type="EMBL" id="KAK9687906.1"/>
    </source>
</evidence>
<protein>
    <submittedName>
        <fullName evidence="1">Uncharacterized protein</fullName>
    </submittedName>
</protein>
<dbReference type="AlphaFoldDB" id="A0AAW1IEE6"/>
<dbReference type="EMBL" id="JASPKY010000615">
    <property type="protein sequence ID" value="KAK9687906.1"/>
    <property type="molecule type" value="Genomic_DNA"/>
</dbReference>
<organism evidence="1 2">
    <name type="scientific">Popillia japonica</name>
    <name type="common">Japanese beetle</name>
    <dbReference type="NCBI Taxonomy" id="7064"/>
    <lineage>
        <taxon>Eukaryota</taxon>
        <taxon>Metazoa</taxon>
        <taxon>Ecdysozoa</taxon>
        <taxon>Arthropoda</taxon>
        <taxon>Hexapoda</taxon>
        <taxon>Insecta</taxon>
        <taxon>Pterygota</taxon>
        <taxon>Neoptera</taxon>
        <taxon>Endopterygota</taxon>
        <taxon>Coleoptera</taxon>
        <taxon>Polyphaga</taxon>
        <taxon>Scarabaeiformia</taxon>
        <taxon>Scarabaeidae</taxon>
        <taxon>Rutelinae</taxon>
        <taxon>Popillia</taxon>
    </lineage>
</organism>
<evidence type="ECO:0000313" key="2">
    <source>
        <dbReference type="Proteomes" id="UP001458880"/>
    </source>
</evidence>
<reference evidence="1 2" key="1">
    <citation type="journal article" date="2024" name="BMC Genomics">
        <title>De novo assembly and annotation of Popillia japonica's genome with initial clues to its potential as an invasive pest.</title>
        <authorList>
            <person name="Cucini C."/>
            <person name="Boschi S."/>
            <person name="Funari R."/>
            <person name="Cardaioli E."/>
            <person name="Iannotti N."/>
            <person name="Marturano G."/>
            <person name="Paoli F."/>
            <person name="Bruttini M."/>
            <person name="Carapelli A."/>
            <person name="Frati F."/>
            <person name="Nardi F."/>
        </authorList>
    </citation>
    <scope>NUCLEOTIDE SEQUENCE [LARGE SCALE GENOMIC DNA]</scope>
    <source>
        <strain evidence="1">DMR45628</strain>
    </source>
</reference>
<comment type="caution">
    <text evidence="1">The sequence shown here is derived from an EMBL/GenBank/DDBJ whole genome shotgun (WGS) entry which is preliminary data.</text>
</comment>
<gene>
    <name evidence="1" type="ORF">QE152_g35929</name>
</gene>